<name>A0A1Q9BX42_SYMMI</name>
<comment type="caution">
    <text evidence="1">The sequence shown here is derived from an EMBL/GenBank/DDBJ whole genome shotgun (WGS) entry which is preliminary data.</text>
</comment>
<protein>
    <submittedName>
        <fullName evidence="1">Uncharacterized protein</fullName>
    </submittedName>
</protein>
<organism evidence="1 2">
    <name type="scientific">Symbiodinium microadriaticum</name>
    <name type="common">Dinoflagellate</name>
    <name type="synonym">Zooxanthella microadriatica</name>
    <dbReference type="NCBI Taxonomy" id="2951"/>
    <lineage>
        <taxon>Eukaryota</taxon>
        <taxon>Sar</taxon>
        <taxon>Alveolata</taxon>
        <taxon>Dinophyceae</taxon>
        <taxon>Suessiales</taxon>
        <taxon>Symbiodiniaceae</taxon>
        <taxon>Symbiodinium</taxon>
    </lineage>
</organism>
<gene>
    <name evidence="1" type="ORF">AK812_SmicGene44961</name>
</gene>
<accession>A0A1Q9BX42</accession>
<dbReference type="AlphaFoldDB" id="A0A1Q9BX42"/>
<reference evidence="1 2" key="1">
    <citation type="submission" date="2016-02" db="EMBL/GenBank/DDBJ databases">
        <title>Genome analysis of coral dinoflagellate symbionts highlights evolutionary adaptations to a symbiotic lifestyle.</title>
        <authorList>
            <person name="Aranda M."/>
            <person name="Li Y."/>
            <person name="Liew Y.J."/>
            <person name="Baumgarten S."/>
            <person name="Simakov O."/>
            <person name="Wilson M."/>
            <person name="Piel J."/>
            <person name="Ashoor H."/>
            <person name="Bougouffa S."/>
            <person name="Bajic V.B."/>
            <person name="Ryu T."/>
            <person name="Ravasi T."/>
            <person name="Bayer T."/>
            <person name="Micklem G."/>
            <person name="Kim H."/>
            <person name="Bhak J."/>
            <person name="Lajeunesse T.C."/>
            <person name="Voolstra C.R."/>
        </authorList>
    </citation>
    <scope>NUCLEOTIDE SEQUENCE [LARGE SCALE GENOMIC DNA]</scope>
    <source>
        <strain evidence="1 2">CCMP2467</strain>
    </source>
</reference>
<evidence type="ECO:0000313" key="1">
    <source>
        <dbReference type="EMBL" id="OLP75273.1"/>
    </source>
</evidence>
<dbReference type="EMBL" id="LSRX01002627">
    <property type="protein sequence ID" value="OLP75273.1"/>
    <property type="molecule type" value="Genomic_DNA"/>
</dbReference>
<dbReference type="Proteomes" id="UP000186817">
    <property type="component" value="Unassembled WGS sequence"/>
</dbReference>
<dbReference type="OrthoDB" id="406405at2759"/>
<keyword evidence="2" id="KW-1185">Reference proteome</keyword>
<evidence type="ECO:0000313" key="2">
    <source>
        <dbReference type="Proteomes" id="UP000186817"/>
    </source>
</evidence>
<proteinExistence type="predicted"/>
<sequence>MAGLALEVIGLAWYNHRYLDVIGLAWYSSRYLEMWSSSRPKETGVKGWITMGYQPEIELWEVTEVRYMKVGIDYQTPDFKAGIGCQKQAPDPDTSPLEVQVELESGVDAFELAS</sequence>